<evidence type="ECO:0000256" key="4">
    <source>
        <dbReference type="ARBA" id="ARBA00022771"/>
    </source>
</evidence>
<dbReference type="GO" id="GO:0016020">
    <property type="term" value="C:membrane"/>
    <property type="evidence" value="ECO:0007669"/>
    <property type="project" value="UniProtKB-SubCell"/>
</dbReference>
<evidence type="ECO:0000256" key="8">
    <source>
        <dbReference type="PROSITE-ProRule" id="PRU00175"/>
    </source>
</evidence>
<protein>
    <recommendedName>
        <fullName evidence="11">RING-type domain-containing protein</fullName>
    </recommendedName>
</protein>
<evidence type="ECO:0000256" key="10">
    <source>
        <dbReference type="SAM" id="Phobius"/>
    </source>
</evidence>
<evidence type="ECO:0000256" key="3">
    <source>
        <dbReference type="ARBA" id="ARBA00022723"/>
    </source>
</evidence>
<accession>A0A8T0WPA9</accession>
<dbReference type="InterPro" id="IPR001841">
    <property type="entry name" value="Znf_RING"/>
</dbReference>
<dbReference type="GO" id="GO:0008270">
    <property type="term" value="F:zinc ion binding"/>
    <property type="evidence" value="ECO:0007669"/>
    <property type="project" value="UniProtKB-KW"/>
</dbReference>
<dbReference type="Gene3D" id="3.30.40.10">
    <property type="entry name" value="Zinc/RING finger domain, C3HC4 (zinc finger)"/>
    <property type="match status" value="1"/>
</dbReference>
<comment type="caution">
    <text evidence="12">The sequence shown here is derived from an EMBL/GenBank/DDBJ whole genome shotgun (WGS) entry which is preliminary data.</text>
</comment>
<reference evidence="12" key="1">
    <citation type="submission" date="2020-05" db="EMBL/GenBank/DDBJ databases">
        <title>WGS assembly of Panicum virgatum.</title>
        <authorList>
            <person name="Lovell J.T."/>
            <person name="Jenkins J."/>
            <person name="Shu S."/>
            <person name="Juenger T.E."/>
            <person name="Schmutz J."/>
        </authorList>
    </citation>
    <scope>NUCLEOTIDE SEQUENCE</scope>
    <source>
        <strain evidence="12">AP13</strain>
    </source>
</reference>
<evidence type="ECO:0000259" key="11">
    <source>
        <dbReference type="PROSITE" id="PS50089"/>
    </source>
</evidence>
<name>A0A8T0WPA9_PANVG</name>
<gene>
    <name evidence="12" type="ORF">PVAP13_1NG074032</name>
</gene>
<feature type="domain" description="RING-type" evidence="11">
    <location>
        <begin position="141"/>
        <end position="183"/>
    </location>
</feature>
<dbReference type="OrthoDB" id="8062037at2759"/>
<evidence type="ECO:0000256" key="1">
    <source>
        <dbReference type="ARBA" id="ARBA00004370"/>
    </source>
</evidence>
<dbReference type="InterPro" id="IPR013083">
    <property type="entry name" value="Znf_RING/FYVE/PHD"/>
</dbReference>
<dbReference type="Proteomes" id="UP000823388">
    <property type="component" value="Chromosome 1N"/>
</dbReference>
<dbReference type="SMART" id="SM00184">
    <property type="entry name" value="RING"/>
    <property type="match status" value="1"/>
</dbReference>
<keyword evidence="4 8" id="KW-0863">Zinc-finger</keyword>
<evidence type="ECO:0000313" key="12">
    <source>
        <dbReference type="EMBL" id="KAG2648918.1"/>
    </source>
</evidence>
<evidence type="ECO:0000256" key="6">
    <source>
        <dbReference type="ARBA" id="ARBA00022989"/>
    </source>
</evidence>
<dbReference type="Pfam" id="PF13639">
    <property type="entry name" value="zf-RING_2"/>
    <property type="match status" value="1"/>
</dbReference>
<comment type="subcellular location">
    <subcellularLocation>
        <location evidence="1">Membrane</location>
    </subcellularLocation>
</comment>
<keyword evidence="6 10" id="KW-1133">Transmembrane helix</keyword>
<dbReference type="PROSITE" id="PS50089">
    <property type="entry name" value="ZF_RING_2"/>
    <property type="match status" value="1"/>
</dbReference>
<dbReference type="AlphaFoldDB" id="A0A8T0WPA9"/>
<feature type="transmembrane region" description="Helical" evidence="10">
    <location>
        <begin position="57"/>
        <end position="85"/>
    </location>
</feature>
<keyword evidence="13" id="KW-1185">Reference proteome</keyword>
<keyword evidence="3" id="KW-0479">Metal-binding</keyword>
<proteinExistence type="predicted"/>
<organism evidence="12 13">
    <name type="scientific">Panicum virgatum</name>
    <name type="common">Blackwell switchgrass</name>
    <dbReference type="NCBI Taxonomy" id="38727"/>
    <lineage>
        <taxon>Eukaryota</taxon>
        <taxon>Viridiplantae</taxon>
        <taxon>Streptophyta</taxon>
        <taxon>Embryophyta</taxon>
        <taxon>Tracheophyta</taxon>
        <taxon>Spermatophyta</taxon>
        <taxon>Magnoliopsida</taxon>
        <taxon>Liliopsida</taxon>
        <taxon>Poales</taxon>
        <taxon>Poaceae</taxon>
        <taxon>PACMAD clade</taxon>
        <taxon>Panicoideae</taxon>
        <taxon>Panicodae</taxon>
        <taxon>Paniceae</taxon>
        <taxon>Panicinae</taxon>
        <taxon>Panicum</taxon>
        <taxon>Panicum sect. Hiantes</taxon>
    </lineage>
</organism>
<dbReference type="SUPFAM" id="SSF57850">
    <property type="entry name" value="RING/U-box"/>
    <property type="match status" value="1"/>
</dbReference>
<dbReference type="PANTHER" id="PTHR46539:SF9">
    <property type="entry name" value="RING-H2 FINGER PROTEIN ATL56"/>
    <property type="match status" value="1"/>
</dbReference>
<dbReference type="PANTHER" id="PTHR46539">
    <property type="entry name" value="E3 UBIQUITIN-PROTEIN LIGASE ATL42"/>
    <property type="match status" value="1"/>
</dbReference>
<dbReference type="EMBL" id="CM029038">
    <property type="protein sequence ID" value="KAG2648918.1"/>
    <property type="molecule type" value="Genomic_DNA"/>
</dbReference>
<evidence type="ECO:0000313" key="13">
    <source>
        <dbReference type="Proteomes" id="UP000823388"/>
    </source>
</evidence>
<evidence type="ECO:0000256" key="7">
    <source>
        <dbReference type="ARBA" id="ARBA00023136"/>
    </source>
</evidence>
<keyword evidence="7 10" id="KW-0472">Membrane</keyword>
<evidence type="ECO:0000256" key="9">
    <source>
        <dbReference type="SAM" id="MobiDB-lite"/>
    </source>
</evidence>
<keyword evidence="2 10" id="KW-0812">Transmembrane</keyword>
<evidence type="ECO:0000256" key="5">
    <source>
        <dbReference type="ARBA" id="ARBA00022833"/>
    </source>
</evidence>
<keyword evidence="5" id="KW-0862">Zinc</keyword>
<feature type="region of interest" description="Disordered" evidence="9">
    <location>
        <begin position="94"/>
        <end position="115"/>
    </location>
</feature>
<sequence length="191" mass="19814">MAPPAAAELVVPAAPALLGEPGAPPPPLHDRDVAKRGRPGLRPQGAGARILSLGVRAAVMAAAVAIFLLFAAASAVLLLVLVVAARAFRHHRGSRYRVPSRGPAPPPSPLRAGLSPDDLRRLPTFAFPSPPRDGGGTPSPCAVCLEAPRAGERWRAMPACRHAFHAACVDRWLARSPACPVCRAAVAVSAR</sequence>
<evidence type="ECO:0000256" key="2">
    <source>
        <dbReference type="ARBA" id="ARBA00022692"/>
    </source>
</evidence>
<feature type="region of interest" description="Disordered" evidence="9">
    <location>
        <begin position="18"/>
        <end position="41"/>
    </location>
</feature>